<protein>
    <recommendedName>
        <fullName evidence="1">SGNH hydrolase-type esterase domain-containing protein</fullName>
    </recommendedName>
</protein>
<dbReference type="AlphaFoldDB" id="A0A9W9PJH0"/>
<feature type="domain" description="SGNH hydrolase-type esterase" evidence="1">
    <location>
        <begin position="2"/>
        <end position="217"/>
    </location>
</feature>
<dbReference type="RefSeq" id="XP_058334259.1">
    <property type="nucleotide sequence ID" value="XM_058471118.1"/>
</dbReference>
<dbReference type="Pfam" id="PF13472">
    <property type="entry name" value="Lipase_GDSL_2"/>
    <property type="match status" value="1"/>
</dbReference>
<gene>
    <name evidence="2" type="ORF">N7468_001821</name>
</gene>
<name>A0A9W9PJH0_9EURO</name>
<evidence type="ECO:0000259" key="1">
    <source>
        <dbReference type="Pfam" id="PF13472"/>
    </source>
</evidence>
<evidence type="ECO:0000313" key="3">
    <source>
        <dbReference type="Proteomes" id="UP001150941"/>
    </source>
</evidence>
<dbReference type="SUPFAM" id="SSF52266">
    <property type="entry name" value="SGNH hydrolase"/>
    <property type="match status" value="1"/>
</dbReference>
<evidence type="ECO:0000313" key="2">
    <source>
        <dbReference type="EMBL" id="KAJ5246838.1"/>
    </source>
</evidence>
<dbReference type="InterPro" id="IPR036514">
    <property type="entry name" value="SGNH_hydro_sf"/>
</dbReference>
<dbReference type="GeneID" id="83198421"/>
<dbReference type="Gene3D" id="3.40.50.1110">
    <property type="entry name" value="SGNH hydrolase"/>
    <property type="match status" value="1"/>
</dbReference>
<accession>A0A9W9PJH0</accession>
<dbReference type="Proteomes" id="UP001150941">
    <property type="component" value="Unassembled WGS sequence"/>
</dbReference>
<dbReference type="EMBL" id="JAPQKS010000002">
    <property type="protein sequence ID" value="KAJ5246838.1"/>
    <property type="molecule type" value="Genomic_DNA"/>
</dbReference>
<sequence>MRSGNNYPSLVARGLNAKLTDLTVSGATLLNIITEPQTAPSGNCTFPPQILSLPEDVNYVFVTGGGNDMRYIGNMIDDAWNASDIPRFDLGPPPVLGSIPPEQLAQRMGEALDAIHQKAPNARVFFVEYLALLGPATKPGVHISFNQERIDHHSRVALELRNAYALAAEPRSAWCERVPIHDLSADHVLGTDDPWVEGFSMEALRRGNPCHPNLAGMKGVAGILLSRVKEAVATRP</sequence>
<proteinExistence type="predicted"/>
<keyword evidence="3" id="KW-1185">Reference proteome</keyword>
<reference evidence="2" key="1">
    <citation type="submission" date="2022-11" db="EMBL/GenBank/DDBJ databases">
        <authorList>
            <person name="Petersen C."/>
        </authorList>
    </citation>
    <scope>NUCLEOTIDE SEQUENCE</scope>
    <source>
        <strain evidence="2">IBT 19713</strain>
    </source>
</reference>
<comment type="caution">
    <text evidence="2">The sequence shown here is derived from an EMBL/GenBank/DDBJ whole genome shotgun (WGS) entry which is preliminary data.</text>
</comment>
<organism evidence="2 3">
    <name type="scientific">Penicillium chermesinum</name>
    <dbReference type="NCBI Taxonomy" id="63820"/>
    <lineage>
        <taxon>Eukaryota</taxon>
        <taxon>Fungi</taxon>
        <taxon>Dikarya</taxon>
        <taxon>Ascomycota</taxon>
        <taxon>Pezizomycotina</taxon>
        <taxon>Eurotiomycetes</taxon>
        <taxon>Eurotiomycetidae</taxon>
        <taxon>Eurotiales</taxon>
        <taxon>Aspergillaceae</taxon>
        <taxon>Penicillium</taxon>
    </lineage>
</organism>
<dbReference type="OrthoDB" id="21678at2759"/>
<dbReference type="InterPro" id="IPR013830">
    <property type="entry name" value="SGNH_hydro"/>
</dbReference>
<reference evidence="2" key="2">
    <citation type="journal article" date="2023" name="IMA Fungus">
        <title>Comparative genomic study of the Penicillium genus elucidates a diverse pangenome and 15 lateral gene transfer events.</title>
        <authorList>
            <person name="Petersen C."/>
            <person name="Sorensen T."/>
            <person name="Nielsen M.R."/>
            <person name="Sondergaard T.E."/>
            <person name="Sorensen J.L."/>
            <person name="Fitzpatrick D.A."/>
            <person name="Frisvad J.C."/>
            <person name="Nielsen K.L."/>
        </authorList>
    </citation>
    <scope>NUCLEOTIDE SEQUENCE</scope>
    <source>
        <strain evidence="2">IBT 19713</strain>
    </source>
</reference>